<dbReference type="Gene3D" id="3.40.50.150">
    <property type="entry name" value="Vaccinia Virus protein VP39"/>
    <property type="match status" value="1"/>
</dbReference>
<dbReference type="SUPFAM" id="SSF53335">
    <property type="entry name" value="S-adenosyl-L-methionine-dependent methyltransferases"/>
    <property type="match status" value="1"/>
</dbReference>
<dbReference type="InterPro" id="IPR041698">
    <property type="entry name" value="Methyltransf_25"/>
</dbReference>
<gene>
    <name evidence="3" type="ORF">NFC81_15465</name>
</gene>
<name>A0AB38YFW6_9GAMM</name>
<sequence>MTARSPWSIYYDKQVGRTPNPLLLEALKHCAEPGLAIDLGCGEGTDTRALLALGWRVLAIDAEAEAIERLHASLVDTPSAALSTDVADARHLALPSCDLLYAGLSLPFNAPEDFPELWQRCCQAVKPQGIFAAHVFGDRDGWAHNPTRTFHTRAQAEALVARGQVLHFAEREFDGHSALGPKHWHWFEFVLRLDAQD</sequence>
<dbReference type="GO" id="GO:0008168">
    <property type="term" value="F:methyltransferase activity"/>
    <property type="evidence" value="ECO:0007669"/>
    <property type="project" value="UniProtKB-KW"/>
</dbReference>
<keyword evidence="1" id="KW-0808">Transferase</keyword>
<dbReference type="PANTHER" id="PTHR43861">
    <property type="entry name" value="TRANS-ACONITATE 2-METHYLTRANSFERASE-RELATED"/>
    <property type="match status" value="1"/>
</dbReference>
<proteinExistence type="predicted"/>
<evidence type="ECO:0000259" key="2">
    <source>
        <dbReference type="Pfam" id="PF13649"/>
    </source>
</evidence>
<protein>
    <submittedName>
        <fullName evidence="3">Class I SAM-dependent methyltransferase</fullName>
    </submittedName>
</protein>
<organism evidence="3">
    <name type="scientific">Salinispirillum sp. LH 10-3-1</name>
    <dbReference type="NCBI Taxonomy" id="2952525"/>
    <lineage>
        <taxon>Bacteria</taxon>
        <taxon>Pseudomonadati</taxon>
        <taxon>Pseudomonadota</taxon>
        <taxon>Gammaproteobacteria</taxon>
        <taxon>Oceanospirillales</taxon>
        <taxon>Saccharospirillaceae</taxon>
        <taxon>Salinispirillum</taxon>
    </lineage>
</organism>
<keyword evidence="3" id="KW-0489">Methyltransferase</keyword>
<dbReference type="RefSeq" id="WP_304995378.1">
    <property type="nucleotide sequence ID" value="NZ_CP101717.1"/>
</dbReference>
<accession>A0AB38YFW6</accession>
<dbReference type="Pfam" id="PF13649">
    <property type="entry name" value="Methyltransf_25"/>
    <property type="match status" value="1"/>
</dbReference>
<dbReference type="AlphaFoldDB" id="A0AB38YFW6"/>
<evidence type="ECO:0000256" key="1">
    <source>
        <dbReference type="ARBA" id="ARBA00022679"/>
    </source>
</evidence>
<reference evidence="3" key="1">
    <citation type="submission" date="2022-07" db="EMBL/GenBank/DDBJ databases">
        <title>Complete genome sequence of Salinispirillum sp. LH10-3-1 capable of multiple carbohydrate inversion isolated from a soda lake.</title>
        <authorList>
            <person name="Liu J."/>
            <person name="Zhai Y."/>
            <person name="Zhang H."/>
            <person name="Yang H."/>
            <person name="Qu J."/>
            <person name="Li J."/>
        </authorList>
    </citation>
    <scope>NUCLEOTIDE SEQUENCE</scope>
    <source>
        <strain evidence="3">LH 10-3-1</strain>
    </source>
</reference>
<dbReference type="EMBL" id="CP101717">
    <property type="protein sequence ID" value="WLD58092.1"/>
    <property type="molecule type" value="Genomic_DNA"/>
</dbReference>
<dbReference type="GO" id="GO:0032259">
    <property type="term" value="P:methylation"/>
    <property type="evidence" value="ECO:0007669"/>
    <property type="project" value="UniProtKB-KW"/>
</dbReference>
<dbReference type="InterPro" id="IPR029063">
    <property type="entry name" value="SAM-dependent_MTases_sf"/>
</dbReference>
<feature type="domain" description="Methyltransferase" evidence="2">
    <location>
        <begin position="37"/>
        <end position="129"/>
    </location>
</feature>
<evidence type="ECO:0000313" key="3">
    <source>
        <dbReference type="EMBL" id="WLD58092.1"/>
    </source>
</evidence>
<dbReference type="CDD" id="cd02440">
    <property type="entry name" value="AdoMet_MTases"/>
    <property type="match status" value="1"/>
</dbReference>